<evidence type="ECO:0000313" key="2">
    <source>
        <dbReference type="Proteomes" id="UP000249915"/>
    </source>
</evidence>
<dbReference type="InterPro" id="IPR011004">
    <property type="entry name" value="Trimer_LpxA-like_sf"/>
</dbReference>
<dbReference type="Proteomes" id="UP000249915">
    <property type="component" value="Unassembled WGS sequence"/>
</dbReference>
<protein>
    <submittedName>
        <fullName evidence="1">Uncharacterized protein</fullName>
    </submittedName>
</protein>
<gene>
    <name evidence="1" type="ORF">BAY60_15900</name>
</gene>
<dbReference type="AlphaFoldDB" id="A0A2V4B375"/>
<keyword evidence="2" id="KW-1185">Reference proteome</keyword>
<dbReference type="RefSeq" id="WP_112281863.1">
    <property type="nucleotide sequence ID" value="NZ_MASW01000002.1"/>
</dbReference>
<name>A0A2V4B375_9PSEU</name>
<dbReference type="SUPFAM" id="SSF51161">
    <property type="entry name" value="Trimeric LpxA-like enzymes"/>
    <property type="match status" value="1"/>
</dbReference>
<dbReference type="Gene3D" id="3.40.50.20">
    <property type="match status" value="1"/>
</dbReference>
<dbReference type="PANTHER" id="PTHR43300">
    <property type="entry name" value="ACETYLTRANSFERASE"/>
    <property type="match status" value="1"/>
</dbReference>
<dbReference type="InterPro" id="IPR050179">
    <property type="entry name" value="Trans_hexapeptide_repeat"/>
</dbReference>
<dbReference type="InterPro" id="IPR001451">
    <property type="entry name" value="Hexapep"/>
</dbReference>
<comment type="caution">
    <text evidence="1">The sequence shown here is derived from an EMBL/GenBank/DDBJ whole genome shotgun (WGS) entry which is preliminary data.</text>
</comment>
<organism evidence="1 2">
    <name type="scientific">Prauserella muralis</name>
    <dbReference type="NCBI Taxonomy" id="588067"/>
    <lineage>
        <taxon>Bacteria</taxon>
        <taxon>Bacillati</taxon>
        <taxon>Actinomycetota</taxon>
        <taxon>Actinomycetes</taxon>
        <taxon>Pseudonocardiales</taxon>
        <taxon>Pseudonocardiaceae</taxon>
        <taxon>Prauserella</taxon>
    </lineage>
</organism>
<dbReference type="EMBL" id="MASW01000002">
    <property type="protein sequence ID" value="PXY27848.1"/>
    <property type="molecule type" value="Genomic_DNA"/>
</dbReference>
<dbReference type="Gene3D" id="2.160.10.10">
    <property type="entry name" value="Hexapeptide repeat proteins"/>
    <property type="match status" value="2"/>
</dbReference>
<reference evidence="1 2" key="1">
    <citation type="submission" date="2016-07" db="EMBL/GenBank/DDBJ databases">
        <title>Draft genome sequence of Prauserella muralis DSM 45305, isolated from a mould-covered wall in an indoor environment.</title>
        <authorList>
            <person name="Ruckert C."/>
            <person name="Albersmeier A."/>
            <person name="Jiang C.-L."/>
            <person name="Jiang Y."/>
            <person name="Kalinowski J."/>
            <person name="Schneider O."/>
            <person name="Winkler A."/>
            <person name="Zotchev S.B."/>
        </authorList>
    </citation>
    <scope>NUCLEOTIDE SEQUENCE [LARGE SCALE GENOMIC DNA]</scope>
    <source>
        <strain evidence="1 2">DSM 45305</strain>
    </source>
</reference>
<dbReference type="Pfam" id="PF00132">
    <property type="entry name" value="Hexapep"/>
    <property type="match status" value="1"/>
</dbReference>
<proteinExistence type="predicted"/>
<sequence length="205" mass="21080">MSDGTLGVAPIHIVGAGGLGREVFDALFQNGVTAADVVFADDHLAAGEVHGAVVRRLADTVGGSYVVAVADPAGRRRLRRRMESMGSTPMAVVHPRAVIAHDVVVWPGCVVLANAFISTGVRLEPHTQVHSNATVGHDTIVHEYTTVLPGANLAGNVVLERDVTVGSNACVLSGVHVGAGTFIGAGAVATKTHPAGRLLTRVPAR</sequence>
<dbReference type="OrthoDB" id="3697257at2"/>
<accession>A0A2V4B375</accession>
<evidence type="ECO:0000313" key="1">
    <source>
        <dbReference type="EMBL" id="PXY27848.1"/>
    </source>
</evidence>